<evidence type="ECO:0000313" key="3">
    <source>
        <dbReference type="Proteomes" id="UP000650466"/>
    </source>
</evidence>
<dbReference type="Proteomes" id="UP000650466">
    <property type="component" value="Unassembled WGS sequence"/>
</dbReference>
<dbReference type="RefSeq" id="WP_188173713.1">
    <property type="nucleotide sequence ID" value="NZ_JACVVD010000002.1"/>
</dbReference>
<comment type="caution">
    <text evidence="2">The sequence shown here is derived from an EMBL/GenBank/DDBJ whole genome shotgun (WGS) entry which is preliminary data.</text>
</comment>
<evidence type="ECO:0000313" key="2">
    <source>
        <dbReference type="EMBL" id="MBD0379935.1"/>
    </source>
</evidence>
<gene>
    <name evidence="2" type="ORF">ICC18_07410</name>
</gene>
<keyword evidence="1" id="KW-1133">Transmembrane helix</keyword>
<proteinExistence type="predicted"/>
<keyword evidence="3" id="KW-1185">Reference proteome</keyword>
<protein>
    <submittedName>
        <fullName evidence="2">Uncharacterized protein</fullName>
    </submittedName>
</protein>
<feature type="transmembrane region" description="Helical" evidence="1">
    <location>
        <begin position="52"/>
        <end position="72"/>
    </location>
</feature>
<sequence length="80" mass="9323">MDTSNKYRVCKNYIGRRVLIKTTQGTYKGTIVKVDKNKVYLKTSRYKNKAQVSFIPFILPLVLFDLLVIILLDSKPFPRI</sequence>
<dbReference type="EMBL" id="JACVVD010000002">
    <property type="protein sequence ID" value="MBD0379935.1"/>
    <property type="molecule type" value="Genomic_DNA"/>
</dbReference>
<reference evidence="2" key="1">
    <citation type="submission" date="2020-09" db="EMBL/GenBank/DDBJ databases">
        <title>Draft Genome Sequence of Paenibacillus sp. WST5.</title>
        <authorList>
            <person name="Bao Z."/>
        </authorList>
    </citation>
    <scope>NUCLEOTIDE SEQUENCE</scope>
    <source>
        <strain evidence="2">WST5</strain>
    </source>
</reference>
<dbReference type="AlphaFoldDB" id="A0A926KLM1"/>
<keyword evidence="1" id="KW-0812">Transmembrane</keyword>
<name>A0A926KLM1_9BACL</name>
<accession>A0A926KLM1</accession>
<keyword evidence="1" id="KW-0472">Membrane</keyword>
<organism evidence="2 3">
    <name type="scientific">Paenibacillus sedimenti</name>
    <dbReference type="NCBI Taxonomy" id="2770274"/>
    <lineage>
        <taxon>Bacteria</taxon>
        <taxon>Bacillati</taxon>
        <taxon>Bacillota</taxon>
        <taxon>Bacilli</taxon>
        <taxon>Bacillales</taxon>
        <taxon>Paenibacillaceae</taxon>
        <taxon>Paenibacillus</taxon>
    </lineage>
</organism>
<evidence type="ECO:0000256" key="1">
    <source>
        <dbReference type="SAM" id="Phobius"/>
    </source>
</evidence>